<evidence type="ECO:0000256" key="3">
    <source>
        <dbReference type="ARBA" id="ARBA00023224"/>
    </source>
</evidence>
<dbReference type="Pfam" id="PF00672">
    <property type="entry name" value="HAMP"/>
    <property type="match status" value="1"/>
</dbReference>
<dbReference type="PROSITE" id="PS50111">
    <property type="entry name" value="CHEMOTAXIS_TRANSDUC_2"/>
    <property type="match status" value="1"/>
</dbReference>
<dbReference type="InterPro" id="IPR051310">
    <property type="entry name" value="MCP_chemotaxis"/>
</dbReference>
<dbReference type="EMBL" id="AONC01000038">
    <property type="protein sequence ID" value="EXJ14600.1"/>
    <property type="molecule type" value="Genomic_DNA"/>
</dbReference>
<dbReference type="Proteomes" id="UP000019460">
    <property type="component" value="Unassembled WGS sequence"/>
</dbReference>
<name>W9VVW2_9GAMM</name>
<feature type="transmembrane region" description="Helical" evidence="6">
    <location>
        <begin position="7"/>
        <end position="29"/>
    </location>
</feature>
<evidence type="ECO:0000256" key="1">
    <source>
        <dbReference type="ARBA" id="ARBA00004370"/>
    </source>
</evidence>
<dbReference type="FunFam" id="1.10.287.950:FF:000001">
    <property type="entry name" value="Methyl-accepting chemotaxis sensory transducer"/>
    <property type="match status" value="1"/>
</dbReference>
<proteinExistence type="inferred from homology"/>
<dbReference type="PANTHER" id="PTHR43531">
    <property type="entry name" value="PROTEIN ICFG"/>
    <property type="match status" value="1"/>
</dbReference>
<keyword evidence="3 5" id="KW-0807">Transducer</keyword>
<gene>
    <name evidence="9" type="ORF">D779_2294</name>
</gene>
<comment type="subcellular location">
    <subcellularLocation>
        <location evidence="1">Membrane</location>
    </subcellularLocation>
</comment>
<dbReference type="Gene3D" id="6.10.340.10">
    <property type="match status" value="1"/>
</dbReference>
<accession>W9VVW2</accession>
<dbReference type="Pfam" id="PF18947">
    <property type="entry name" value="HAMP_2"/>
    <property type="match status" value="1"/>
</dbReference>
<keyword evidence="2" id="KW-0488">Methylation</keyword>
<keyword evidence="9" id="KW-0675">Receptor</keyword>
<feature type="domain" description="HAMP" evidence="8">
    <location>
        <begin position="227"/>
        <end position="279"/>
    </location>
</feature>
<dbReference type="SMART" id="SM00304">
    <property type="entry name" value="HAMP"/>
    <property type="match status" value="2"/>
</dbReference>
<evidence type="ECO:0000256" key="4">
    <source>
        <dbReference type="ARBA" id="ARBA00029447"/>
    </source>
</evidence>
<dbReference type="CDD" id="cd11386">
    <property type="entry name" value="MCP_signal"/>
    <property type="match status" value="1"/>
</dbReference>
<dbReference type="OrthoDB" id="9781845at2"/>
<dbReference type="SUPFAM" id="SSF158472">
    <property type="entry name" value="HAMP domain-like"/>
    <property type="match status" value="1"/>
</dbReference>
<dbReference type="eggNOG" id="COG0840">
    <property type="taxonomic scope" value="Bacteria"/>
</dbReference>
<dbReference type="PRINTS" id="PR00260">
    <property type="entry name" value="CHEMTRNSDUCR"/>
</dbReference>
<dbReference type="InterPro" id="IPR003660">
    <property type="entry name" value="HAMP_dom"/>
</dbReference>
<evidence type="ECO:0000259" key="8">
    <source>
        <dbReference type="PROSITE" id="PS50885"/>
    </source>
</evidence>
<keyword evidence="10" id="KW-1185">Reference proteome</keyword>
<dbReference type="PROSITE" id="PS50885">
    <property type="entry name" value="HAMP"/>
    <property type="match status" value="1"/>
</dbReference>
<dbReference type="GO" id="GO:0007165">
    <property type="term" value="P:signal transduction"/>
    <property type="evidence" value="ECO:0007669"/>
    <property type="project" value="UniProtKB-KW"/>
</dbReference>
<dbReference type="InterPro" id="IPR004090">
    <property type="entry name" value="Chemotax_Me-accpt_rcpt"/>
</dbReference>
<evidence type="ECO:0000256" key="5">
    <source>
        <dbReference type="PROSITE-ProRule" id="PRU00284"/>
    </source>
</evidence>
<keyword evidence="6" id="KW-1133">Transmembrane helix</keyword>
<dbReference type="GO" id="GO:0006935">
    <property type="term" value="P:chemotaxis"/>
    <property type="evidence" value="ECO:0007669"/>
    <property type="project" value="UniProtKB-KW"/>
</dbReference>
<reference evidence="9 10" key="1">
    <citation type="submission" date="2012-11" db="EMBL/GenBank/DDBJ databases">
        <title>Genome assembly of Thiorhodococcus sp. AK35.</title>
        <authorList>
            <person name="Nupur N."/>
            <person name="Khatri I."/>
            <person name="Subramanian S."/>
            <person name="Pinnaka A."/>
        </authorList>
    </citation>
    <scope>NUCLEOTIDE SEQUENCE [LARGE SCALE GENOMIC DNA]</scope>
    <source>
        <strain evidence="9 10">AK35</strain>
    </source>
</reference>
<evidence type="ECO:0000313" key="10">
    <source>
        <dbReference type="Proteomes" id="UP000019460"/>
    </source>
</evidence>
<organism evidence="9 10">
    <name type="scientific">Imhoffiella purpurea</name>
    <dbReference type="NCBI Taxonomy" id="1249627"/>
    <lineage>
        <taxon>Bacteria</taxon>
        <taxon>Pseudomonadati</taxon>
        <taxon>Pseudomonadota</taxon>
        <taxon>Gammaproteobacteria</taxon>
        <taxon>Chromatiales</taxon>
        <taxon>Chromatiaceae</taxon>
        <taxon>Imhoffiella</taxon>
    </lineage>
</organism>
<dbReference type="STRING" id="1249627.D779_2294"/>
<keyword evidence="6" id="KW-0472">Membrane</keyword>
<dbReference type="RefSeq" id="WP_052348108.1">
    <property type="nucleotide sequence ID" value="NZ_AONC01000038.1"/>
</dbReference>
<dbReference type="Pfam" id="PF00015">
    <property type="entry name" value="MCPsignal"/>
    <property type="match status" value="1"/>
</dbReference>
<evidence type="ECO:0000256" key="2">
    <source>
        <dbReference type="ARBA" id="ARBA00022481"/>
    </source>
</evidence>
<evidence type="ECO:0000313" key="9">
    <source>
        <dbReference type="EMBL" id="EXJ14600.1"/>
    </source>
</evidence>
<keyword evidence="6" id="KW-0812">Transmembrane</keyword>
<comment type="similarity">
    <text evidence="4">Belongs to the methyl-accepting chemotaxis (MCP) protein family.</text>
</comment>
<dbReference type="CDD" id="cd06225">
    <property type="entry name" value="HAMP"/>
    <property type="match status" value="1"/>
</dbReference>
<comment type="caution">
    <text evidence="9">The sequence shown here is derived from an EMBL/GenBank/DDBJ whole genome shotgun (WGS) entry which is preliminary data.</text>
</comment>
<dbReference type="GO" id="GO:0005886">
    <property type="term" value="C:plasma membrane"/>
    <property type="evidence" value="ECO:0007669"/>
    <property type="project" value="TreeGrafter"/>
</dbReference>
<protein>
    <submittedName>
        <fullName evidence="9">Methyl-accepting chemotaxis protein I (Serine chemoreceptor protein)</fullName>
    </submittedName>
</protein>
<dbReference type="PANTHER" id="PTHR43531:SF14">
    <property type="entry name" value="METHYL-ACCEPTING CHEMOTAXIS PROTEIN I-RELATED"/>
    <property type="match status" value="1"/>
</dbReference>
<feature type="domain" description="Methyl-accepting transducer" evidence="7">
    <location>
        <begin position="506"/>
        <end position="735"/>
    </location>
</feature>
<dbReference type="SMART" id="SM00283">
    <property type="entry name" value="MA"/>
    <property type="match status" value="1"/>
</dbReference>
<dbReference type="Gene3D" id="1.10.287.950">
    <property type="entry name" value="Methyl-accepting chemotaxis protein"/>
    <property type="match status" value="1"/>
</dbReference>
<evidence type="ECO:0000256" key="6">
    <source>
        <dbReference type="SAM" id="Phobius"/>
    </source>
</evidence>
<dbReference type="Gene3D" id="3.30.450.20">
    <property type="entry name" value="PAS domain"/>
    <property type="match status" value="1"/>
</dbReference>
<dbReference type="AlphaFoldDB" id="W9VVW2"/>
<dbReference type="PATRIC" id="fig|1249627.3.peg.2612"/>
<evidence type="ECO:0000259" key="7">
    <source>
        <dbReference type="PROSITE" id="PS50111"/>
    </source>
</evidence>
<dbReference type="SUPFAM" id="SSF58104">
    <property type="entry name" value="Methyl-accepting chemotaxis protein (MCP) signaling domain"/>
    <property type="match status" value="1"/>
</dbReference>
<sequence length="780" mass="82929">MTIKIKLLGGGIIIGLLLGAVLVLTLMSFGRLSGGFSDVVVKSAAGVESSRLTEERLAKADGDLARISSGMLAVVEDINQTNMQIKVLERKIRGIAGTLTELTASVDAAAAELPEGEIRYAVEDVTDAVADILESVQREALVNVAGTVRKMQQFTQNIGAEVEGIDRLSMELGEVKDLSAQMVSTNQEMRHLSEGFSDEISLSRNLIVGVLIATLVLALIGASLLTRTIARPLDRANRIARGIADGDLDQEVDIMGKDEIGQLGASMSVMIRNIKSSMDEARRRADEATRIRMALDVCSTNVMVADEEQRIIYQNQSSGTTLGAIQESLRKGLKGLDAAHLVGSRLFDFHPRPESQRTVLDQLAEVRREDLAVGGRQLRLIATPVFNDGGARLGTAMEWTDRTQEAAVEAEVEAIVDAARRGDLSRRLESTGKSAFFARLGEGINELLGVSEQVIDDTASILGAVAGGDLTHEMTHELEGKFAVMRDSLNETIRNLRDIVGRIGEAGETIVSGAGEIAQGNSDLSQRTEEQANSLEKTASRMAELTGTVRQNADHASQANQLAGVARDHAERGGEVVGQAINSMQEINAASQRIADITTVIDGIAFQTNLLALNAAVEAARAGEQGRGFAVVAGEVRSLAQRSAEAAREIKGLIQDTVGKVEDGSRLVDESGAALSEIVTAVKKVTDVVAEIAAATAEQSSGIQQVNKSIEQMDEVTQRNAALVEQAAAASESMAEQAKGLQQLVGVFRVAAYRPLGKDAVPIPAAPATPSLPLLEDETR</sequence>
<dbReference type="InterPro" id="IPR004089">
    <property type="entry name" value="MCPsignal_dom"/>
</dbReference>
<dbReference type="GO" id="GO:0004888">
    <property type="term" value="F:transmembrane signaling receptor activity"/>
    <property type="evidence" value="ECO:0007669"/>
    <property type="project" value="InterPro"/>
</dbReference>